<gene>
    <name evidence="1" type="ORF">ADFLV_1965</name>
</gene>
<evidence type="ECO:0000313" key="2">
    <source>
        <dbReference type="Proteomes" id="UP000503313"/>
    </source>
</evidence>
<reference evidence="1 2" key="1">
    <citation type="submission" date="2020-05" db="EMBL/GenBank/DDBJ databases">
        <title>Complete genome sequencing of Campylobacter and Arcobacter type strains.</title>
        <authorList>
            <person name="Miller W.G."/>
            <person name="Yee E."/>
        </authorList>
    </citation>
    <scope>NUCLEOTIDE SEQUENCE [LARGE SCALE GENOMIC DNA]</scope>
    <source>
        <strain evidence="1 2">LMG 25694</strain>
    </source>
</reference>
<dbReference type="RefSeq" id="WP_129011360.1">
    <property type="nucleotide sequence ID" value="NZ_CP053835.1"/>
</dbReference>
<dbReference type="EMBL" id="CP053835">
    <property type="protein sequence ID" value="QKF77981.1"/>
    <property type="molecule type" value="Genomic_DNA"/>
</dbReference>
<sequence>MEKIFLAISIKEKKTKIAVFQIDKNNDIFINEVHIINSFISKSKPQKEIKKILKNFTIYQTVISIYNDCSKDYKKALESFDFKYELYNELFIMNEAIKVIGKNELKSIKTKLKYIENGWLDFSQIKHIDLNGLIHYKLNNRE</sequence>
<proteinExistence type="predicted"/>
<dbReference type="KEGG" id="adz:ADFLV_1965"/>
<protein>
    <submittedName>
        <fullName evidence="1">Uncharacterized protein</fullName>
    </submittedName>
</protein>
<evidence type="ECO:0000313" key="1">
    <source>
        <dbReference type="EMBL" id="QKF77981.1"/>
    </source>
</evidence>
<dbReference type="AlphaFoldDB" id="A0AAE7BET3"/>
<keyword evidence="2" id="KW-1185">Reference proteome</keyword>
<dbReference type="Proteomes" id="UP000503313">
    <property type="component" value="Chromosome"/>
</dbReference>
<organism evidence="1 2">
    <name type="scientific">Arcobacter defluvii</name>
    <dbReference type="NCBI Taxonomy" id="873191"/>
    <lineage>
        <taxon>Bacteria</taxon>
        <taxon>Pseudomonadati</taxon>
        <taxon>Campylobacterota</taxon>
        <taxon>Epsilonproteobacteria</taxon>
        <taxon>Campylobacterales</taxon>
        <taxon>Arcobacteraceae</taxon>
        <taxon>Arcobacter</taxon>
    </lineage>
</organism>
<accession>A0AAE7BET3</accession>
<name>A0AAE7BET3_9BACT</name>